<evidence type="ECO:0008006" key="3">
    <source>
        <dbReference type="Google" id="ProtNLM"/>
    </source>
</evidence>
<dbReference type="RefSeq" id="XP_040783640.1">
    <property type="nucleotide sequence ID" value="XM_040934276.1"/>
</dbReference>
<reference evidence="1" key="1">
    <citation type="submission" date="2020-01" db="EMBL/GenBank/DDBJ databases">
        <authorList>
            <consortium name="DOE Joint Genome Institute"/>
            <person name="Haridas S."/>
            <person name="Albert R."/>
            <person name="Binder M."/>
            <person name="Bloem J."/>
            <person name="Labutti K."/>
            <person name="Salamov A."/>
            <person name="Andreopoulos B."/>
            <person name="Baker S.E."/>
            <person name="Barry K."/>
            <person name="Bills G."/>
            <person name="Bluhm B.H."/>
            <person name="Cannon C."/>
            <person name="Castanera R."/>
            <person name="Culley D.E."/>
            <person name="Daum C."/>
            <person name="Ezra D."/>
            <person name="Gonzalez J.B."/>
            <person name="Henrissat B."/>
            <person name="Kuo A."/>
            <person name="Liang C."/>
            <person name="Lipzen A."/>
            <person name="Lutzoni F."/>
            <person name="Magnuson J."/>
            <person name="Mondo S."/>
            <person name="Nolan M."/>
            <person name="Ohm R."/>
            <person name="Pangilinan J."/>
            <person name="Park H.-J."/>
            <person name="Ramirez L."/>
            <person name="Alfaro M."/>
            <person name="Sun H."/>
            <person name="Tritt A."/>
            <person name="Yoshinaga Y."/>
            <person name="Zwiers L.-H."/>
            <person name="Turgeon B.G."/>
            <person name="Goodwin S.B."/>
            <person name="Spatafora J.W."/>
            <person name="Crous P.W."/>
            <person name="Grigoriev I.V."/>
        </authorList>
    </citation>
    <scope>NUCLEOTIDE SEQUENCE</scope>
    <source>
        <strain evidence="1">CBS 394.84</strain>
    </source>
</reference>
<organism evidence="1 2">
    <name type="scientific">Cucurbitaria berberidis CBS 394.84</name>
    <dbReference type="NCBI Taxonomy" id="1168544"/>
    <lineage>
        <taxon>Eukaryota</taxon>
        <taxon>Fungi</taxon>
        <taxon>Dikarya</taxon>
        <taxon>Ascomycota</taxon>
        <taxon>Pezizomycotina</taxon>
        <taxon>Dothideomycetes</taxon>
        <taxon>Pleosporomycetidae</taxon>
        <taxon>Pleosporales</taxon>
        <taxon>Pleosporineae</taxon>
        <taxon>Cucurbitariaceae</taxon>
        <taxon>Cucurbitaria</taxon>
    </lineage>
</organism>
<dbReference type="AlphaFoldDB" id="A0A9P4G8Z1"/>
<dbReference type="SUPFAM" id="SSF48403">
    <property type="entry name" value="Ankyrin repeat"/>
    <property type="match status" value="1"/>
</dbReference>
<dbReference type="GeneID" id="63851527"/>
<proteinExistence type="predicted"/>
<dbReference type="Gene3D" id="1.25.40.20">
    <property type="entry name" value="Ankyrin repeat-containing domain"/>
    <property type="match status" value="1"/>
</dbReference>
<evidence type="ECO:0000313" key="1">
    <source>
        <dbReference type="EMBL" id="KAF1841077.1"/>
    </source>
</evidence>
<keyword evidence="2" id="KW-1185">Reference proteome</keyword>
<accession>A0A9P4G8Z1</accession>
<sequence length="109" mass="11966">MAMLRLLLDTGKIDVNAGLFGRSAIWEAVRRGNGLALKILLNTEKVQLKDGEGDELMSLAKEKGDEDIMGILNEALKDFPMTLQLPEGLACLPGIASRHFERLIQSCEV</sequence>
<gene>
    <name evidence="1" type="ORF">K460DRAFT_371079</name>
</gene>
<dbReference type="EMBL" id="ML976619">
    <property type="protein sequence ID" value="KAF1841077.1"/>
    <property type="molecule type" value="Genomic_DNA"/>
</dbReference>
<evidence type="ECO:0000313" key="2">
    <source>
        <dbReference type="Proteomes" id="UP000800039"/>
    </source>
</evidence>
<dbReference type="InterPro" id="IPR036770">
    <property type="entry name" value="Ankyrin_rpt-contain_sf"/>
</dbReference>
<dbReference type="Proteomes" id="UP000800039">
    <property type="component" value="Unassembled WGS sequence"/>
</dbReference>
<protein>
    <recommendedName>
        <fullName evidence="3">Ankyrin</fullName>
    </recommendedName>
</protein>
<comment type="caution">
    <text evidence="1">The sequence shown here is derived from an EMBL/GenBank/DDBJ whole genome shotgun (WGS) entry which is preliminary data.</text>
</comment>
<name>A0A9P4G8Z1_9PLEO</name>
<feature type="non-terminal residue" evidence="1">
    <location>
        <position position="109"/>
    </location>
</feature>